<evidence type="ECO:0000256" key="3">
    <source>
        <dbReference type="ARBA" id="ARBA00023082"/>
    </source>
</evidence>
<dbReference type="SUPFAM" id="SSF88946">
    <property type="entry name" value="Sigma2 domain of RNA polymerase sigma factors"/>
    <property type="match status" value="1"/>
</dbReference>
<evidence type="ECO:0000313" key="9">
    <source>
        <dbReference type="Proteomes" id="UP000326780"/>
    </source>
</evidence>
<evidence type="ECO:0000259" key="7">
    <source>
        <dbReference type="Pfam" id="PF08281"/>
    </source>
</evidence>
<dbReference type="GO" id="GO:0003677">
    <property type="term" value="F:DNA binding"/>
    <property type="evidence" value="ECO:0007669"/>
    <property type="project" value="InterPro"/>
</dbReference>
<dbReference type="NCBIfam" id="TIGR02937">
    <property type="entry name" value="sigma70-ECF"/>
    <property type="match status" value="1"/>
</dbReference>
<dbReference type="GO" id="GO:0006352">
    <property type="term" value="P:DNA-templated transcription initiation"/>
    <property type="evidence" value="ECO:0007669"/>
    <property type="project" value="InterPro"/>
</dbReference>
<organism evidence="8 9">
    <name type="scientific">Variovorax paradoxus</name>
    <dbReference type="NCBI Taxonomy" id="34073"/>
    <lineage>
        <taxon>Bacteria</taxon>
        <taxon>Pseudomonadati</taxon>
        <taxon>Pseudomonadota</taxon>
        <taxon>Betaproteobacteria</taxon>
        <taxon>Burkholderiales</taxon>
        <taxon>Comamonadaceae</taxon>
        <taxon>Variovorax</taxon>
    </lineage>
</organism>
<dbReference type="InterPro" id="IPR039425">
    <property type="entry name" value="RNA_pol_sigma-70-like"/>
</dbReference>
<keyword evidence="4" id="KW-0804">Transcription</keyword>
<feature type="compositionally biased region" description="Low complexity" evidence="5">
    <location>
        <begin position="1"/>
        <end position="12"/>
    </location>
</feature>
<feature type="region of interest" description="Disordered" evidence="5">
    <location>
        <begin position="1"/>
        <end position="21"/>
    </location>
</feature>
<comment type="similarity">
    <text evidence="1">Belongs to the sigma-70 factor family. ECF subfamily.</text>
</comment>
<evidence type="ECO:0000259" key="6">
    <source>
        <dbReference type="Pfam" id="PF04542"/>
    </source>
</evidence>
<dbReference type="Pfam" id="PF04542">
    <property type="entry name" value="Sigma70_r2"/>
    <property type="match status" value="1"/>
</dbReference>
<evidence type="ECO:0000256" key="2">
    <source>
        <dbReference type="ARBA" id="ARBA00023015"/>
    </source>
</evidence>
<feature type="domain" description="RNA polymerase sigma factor 70 region 4 type 2" evidence="7">
    <location>
        <begin position="131"/>
        <end position="179"/>
    </location>
</feature>
<name>A0A5Q0LXT6_VARPD</name>
<dbReference type="InterPro" id="IPR013249">
    <property type="entry name" value="RNA_pol_sigma70_r4_t2"/>
</dbReference>
<keyword evidence="3" id="KW-0731">Sigma factor</keyword>
<dbReference type="Pfam" id="PF08281">
    <property type="entry name" value="Sigma70_r4_2"/>
    <property type="match status" value="1"/>
</dbReference>
<dbReference type="Gene3D" id="1.10.1740.10">
    <property type="match status" value="1"/>
</dbReference>
<dbReference type="EMBL" id="CP045644">
    <property type="protein sequence ID" value="QFZ81367.1"/>
    <property type="molecule type" value="Genomic_DNA"/>
</dbReference>
<dbReference type="PANTHER" id="PTHR43133:SF63">
    <property type="entry name" value="RNA POLYMERASE SIGMA FACTOR FECI-RELATED"/>
    <property type="match status" value="1"/>
</dbReference>
<dbReference type="SUPFAM" id="SSF88659">
    <property type="entry name" value="Sigma3 and sigma4 domains of RNA polymerase sigma factors"/>
    <property type="match status" value="1"/>
</dbReference>
<dbReference type="GO" id="GO:0016987">
    <property type="term" value="F:sigma factor activity"/>
    <property type="evidence" value="ECO:0007669"/>
    <property type="project" value="UniProtKB-KW"/>
</dbReference>
<evidence type="ECO:0000313" key="8">
    <source>
        <dbReference type="EMBL" id="QFZ81367.1"/>
    </source>
</evidence>
<protein>
    <submittedName>
        <fullName evidence="8">Sigma-70 family RNA polymerase sigma factor</fullName>
    </submittedName>
</protein>
<dbReference type="InterPro" id="IPR013325">
    <property type="entry name" value="RNA_pol_sigma_r2"/>
</dbReference>
<dbReference type="Gene3D" id="1.10.10.10">
    <property type="entry name" value="Winged helix-like DNA-binding domain superfamily/Winged helix DNA-binding domain"/>
    <property type="match status" value="1"/>
</dbReference>
<dbReference type="InterPro" id="IPR013324">
    <property type="entry name" value="RNA_pol_sigma_r3/r4-like"/>
</dbReference>
<accession>A0A5Q0LXT6</accession>
<dbReference type="InterPro" id="IPR014284">
    <property type="entry name" value="RNA_pol_sigma-70_dom"/>
</dbReference>
<dbReference type="Proteomes" id="UP000326780">
    <property type="component" value="Chromosome"/>
</dbReference>
<evidence type="ECO:0000256" key="4">
    <source>
        <dbReference type="ARBA" id="ARBA00023163"/>
    </source>
</evidence>
<evidence type="ECO:0000256" key="1">
    <source>
        <dbReference type="ARBA" id="ARBA00010641"/>
    </source>
</evidence>
<sequence>MRAAERAAATRSAARRPDPSMAEDVRPVLMDYLSRHYDALKRQLGRALRNADLAEDALHDTWLRVNDQGASDAGPIQRPGGYLVRMAFNIALDIQRRQSRNLPFDEIDALMELADTAPGPARIAEARSQLDAVVKLLDRMPARRREVVVLVHMEGLTQPEVARRLDISLRTVEYELKHAHDYLSARMAHDKN</sequence>
<reference evidence="8 9" key="1">
    <citation type="submission" date="2019-10" db="EMBL/GenBank/DDBJ databases">
        <title>Complete genome sequence of Variovorax paradoxus 5C-2.</title>
        <authorList>
            <person name="Gogoleva N.E."/>
            <person name="Balkin A.S."/>
        </authorList>
    </citation>
    <scope>NUCLEOTIDE SEQUENCE [LARGE SCALE GENOMIC DNA]</scope>
    <source>
        <strain evidence="8 9">5C-2</strain>
    </source>
</reference>
<evidence type="ECO:0000256" key="5">
    <source>
        <dbReference type="SAM" id="MobiDB-lite"/>
    </source>
</evidence>
<proteinExistence type="inferred from homology"/>
<dbReference type="PANTHER" id="PTHR43133">
    <property type="entry name" value="RNA POLYMERASE ECF-TYPE SIGMA FACTO"/>
    <property type="match status" value="1"/>
</dbReference>
<keyword evidence="2" id="KW-0805">Transcription regulation</keyword>
<gene>
    <name evidence="8" type="ORF">GFK26_00520</name>
</gene>
<dbReference type="InterPro" id="IPR007627">
    <property type="entry name" value="RNA_pol_sigma70_r2"/>
</dbReference>
<dbReference type="InterPro" id="IPR036388">
    <property type="entry name" value="WH-like_DNA-bd_sf"/>
</dbReference>
<dbReference type="AlphaFoldDB" id="A0A5Q0LXT6"/>
<feature type="domain" description="RNA polymerase sigma-70 region 2" evidence="6">
    <location>
        <begin position="34"/>
        <end position="100"/>
    </location>
</feature>